<dbReference type="UniPathway" id="UPA00253">
    <property type="reaction ID" value="UER00334"/>
</dbReference>
<keyword evidence="6 7" id="KW-0520">NAD</keyword>
<gene>
    <name evidence="7" type="primary">nadE</name>
    <name evidence="11" type="ORF">LUCI_3946</name>
</gene>
<feature type="domain" description="CN hydrolase" evidence="10">
    <location>
        <begin position="2"/>
        <end position="281"/>
    </location>
</feature>
<feature type="binding site" evidence="7">
    <location>
        <position position="207"/>
    </location>
    <ligand>
        <name>L-glutamine</name>
        <dbReference type="ChEBI" id="CHEBI:58359"/>
    </ligand>
</feature>
<evidence type="ECO:0000256" key="1">
    <source>
        <dbReference type="ARBA" id="ARBA00005188"/>
    </source>
</evidence>
<comment type="similarity">
    <text evidence="9">Belongs to the NAD synthetase family.</text>
</comment>
<feature type="binding site" evidence="7">
    <location>
        <position position="213"/>
    </location>
    <ligand>
        <name>L-glutamine</name>
        <dbReference type="ChEBI" id="CHEBI:58359"/>
    </ligand>
</feature>
<dbReference type="SUPFAM" id="SSF52402">
    <property type="entry name" value="Adenine nucleotide alpha hydrolases-like"/>
    <property type="match status" value="1"/>
</dbReference>
<feature type="active site" description="For glutaminase activity" evidence="7">
    <location>
        <position position="124"/>
    </location>
</feature>
<dbReference type="Pfam" id="PF02540">
    <property type="entry name" value="NAD_synthase"/>
    <property type="match status" value="1"/>
</dbReference>
<sequence length="635" mass="69808">MFKVALGQMEVIPGRPDLNTAAMLSMTEEARAIHAQMVIFPEMAIPGYFLGDMWEQEAFLRDCEEYGRAVIRASADLCIIFGNVATDWDKVGDDGRVRKYNACFIAQNGQLRGSENFPYPFRLKTLLPNYREFDDTRHFYSLRKLAVELGTSIENLIQPVHLTLNGIAMKLGCLLCEDGWSDDYAVKPISVLQAQGGVDLYINISSSPFTLGKNNKRNRVFSKEAKDAGVPLLYVNNTGIQNNGKTLYTFDGSSTLYNSRGEIVAACPPFTATLAGFDIDIKAGAGNLPPVAITEPSDIETIYQSLHYGISHFLSSIGMKRVVIGISGGIDSAVAAALYTKVVGPDNVLLVNMPSRYNSQTTKDLAAKLAENLGTLYTVMPIQDVVDYTVDQIGRTPITDLAANTSRHLSVSSFVKENIQARDRSSRVLAGIAAAFGGGFTCNANKSELTVGYSTLYGDQAGFLAALADLWKHQIYALAAFINEHVYPQPVIPQETITIVPSAELSAEQSVDAGQGDPIIYPYHDFLFHSFMERWNKATPEDILSWYQEGVLEAKIGCRPGLVQSLFASPAAFIADLERWWNLYNGMAVAKRIQAPPVLAVSRRAYGFDHREAQNGVYYTARYQTLKKQLLAKGG</sequence>
<dbReference type="InterPro" id="IPR036526">
    <property type="entry name" value="C-N_Hydrolase_sf"/>
</dbReference>
<evidence type="ECO:0000313" key="11">
    <source>
        <dbReference type="EMBL" id="VBB08668.1"/>
    </source>
</evidence>
<dbReference type="CDD" id="cd00553">
    <property type="entry name" value="NAD_synthase"/>
    <property type="match status" value="1"/>
</dbReference>
<evidence type="ECO:0000256" key="3">
    <source>
        <dbReference type="ARBA" id="ARBA00022598"/>
    </source>
</evidence>
<dbReference type="GO" id="GO:0009435">
    <property type="term" value="P:NAD+ biosynthetic process"/>
    <property type="evidence" value="ECO:0007669"/>
    <property type="project" value="UniProtKB-UniRule"/>
</dbReference>
<dbReference type="NCBIfam" id="TIGR00552">
    <property type="entry name" value="nadE"/>
    <property type="match status" value="1"/>
</dbReference>
<evidence type="ECO:0000259" key="10">
    <source>
        <dbReference type="PROSITE" id="PS50263"/>
    </source>
</evidence>
<feature type="active site" description="Proton acceptor; for glutaminase activity" evidence="7">
    <location>
        <position position="42"/>
    </location>
</feature>
<dbReference type="CDD" id="cd07570">
    <property type="entry name" value="GAT_Gln-NAD-synth"/>
    <property type="match status" value="1"/>
</dbReference>
<evidence type="ECO:0000256" key="8">
    <source>
        <dbReference type="PIRNR" id="PIRNR006630"/>
    </source>
</evidence>
<name>A0A498RHP5_9FIRM</name>
<dbReference type="Pfam" id="PF00795">
    <property type="entry name" value="CN_hydrolase"/>
    <property type="match status" value="1"/>
</dbReference>
<comment type="pathway">
    <text evidence="1 7 8">Cofactor biosynthesis; NAD(+) biosynthesis; NAD(+) from deamido-NAD(+) (L-Gln route): step 1/1.</text>
</comment>
<evidence type="ECO:0000313" key="12">
    <source>
        <dbReference type="Proteomes" id="UP000277811"/>
    </source>
</evidence>
<dbReference type="HAMAP" id="MF_02090">
    <property type="entry name" value="NadE_glutamine_dep"/>
    <property type="match status" value="1"/>
</dbReference>
<dbReference type="InterPro" id="IPR003694">
    <property type="entry name" value="NAD_synthase"/>
</dbReference>
<dbReference type="InterPro" id="IPR014445">
    <property type="entry name" value="Gln-dep_NAD_synthase"/>
</dbReference>
<reference evidence="11 12" key="1">
    <citation type="submission" date="2018-06" db="EMBL/GenBank/DDBJ databases">
        <authorList>
            <person name="Strepis N."/>
        </authorList>
    </citation>
    <scope>NUCLEOTIDE SEQUENCE [LARGE SCALE GENOMIC DNA]</scope>
    <source>
        <strain evidence="11">LUCI</strain>
    </source>
</reference>
<comment type="catalytic activity">
    <reaction evidence="7 8">
        <text>deamido-NAD(+) + L-glutamine + ATP + H2O = L-glutamate + AMP + diphosphate + NAD(+) + H(+)</text>
        <dbReference type="Rhea" id="RHEA:24384"/>
        <dbReference type="ChEBI" id="CHEBI:15377"/>
        <dbReference type="ChEBI" id="CHEBI:15378"/>
        <dbReference type="ChEBI" id="CHEBI:29985"/>
        <dbReference type="ChEBI" id="CHEBI:30616"/>
        <dbReference type="ChEBI" id="CHEBI:33019"/>
        <dbReference type="ChEBI" id="CHEBI:57540"/>
        <dbReference type="ChEBI" id="CHEBI:58359"/>
        <dbReference type="ChEBI" id="CHEBI:58437"/>
        <dbReference type="ChEBI" id="CHEBI:456215"/>
        <dbReference type="EC" id="6.3.5.1"/>
    </reaction>
</comment>
<dbReference type="GO" id="GO:0003952">
    <property type="term" value="F:NAD+ synthase (glutamine-hydrolyzing) activity"/>
    <property type="evidence" value="ECO:0007669"/>
    <property type="project" value="UniProtKB-UniRule"/>
</dbReference>
<dbReference type="GO" id="GO:0005524">
    <property type="term" value="F:ATP binding"/>
    <property type="evidence" value="ECO:0007669"/>
    <property type="project" value="UniProtKB-UniRule"/>
</dbReference>
<feature type="binding site" evidence="7">
    <location>
        <begin position="325"/>
        <end position="332"/>
    </location>
    <ligand>
        <name>ATP</name>
        <dbReference type="ChEBI" id="CHEBI:30616"/>
    </ligand>
</feature>
<dbReference type="SUPFAM" id="SSF56317">
    <property type="entry name" value="Carbon-nitrogen hydrolase"/>
    <property type="match status" value="1"/>
</dbReference>
<dbReference type="Gene3D" id="3.40.50.620">
    <property type="entry name" value="HUPs"/>
    <property type="match status" value="1"/>
</dbReference>
<dbReference type="RefSeq" id="WP_207858105.1">
    <property type="nucleotide sequence ID" value="NZ_UPPP01000094.1"/>
</dbReference>
<comment type="similarity">
    <text evidence="2 7 8">In the C-terminal section; belongs to the NAD synthetase family.</text>
</comment>
<evidence type="ECO:0000256" key="6">
    <source>
        <dbReference type="ARBA" id="ARBA00023027"/>
    </source>
</evidence>
<keyword evidence="12" id="KW-1185">Reference proteome</keyword>
<organism evidence="11 12">
    <name type="scientific">Lucifera butyrica</name>
    <dbReference type="NCBI Taxonomy" id="1351585"/>
    <lineage>
        <taxon>Bacteria</taxon>
        <taxon>Bacillati</taxon>
        <taxon>Bacillota</taxon>
        <taxon>Negativicutes</taxon>
        <taxon>Veillonellales</taxon>
        <taxon>Veillonellaceae</taxon>
        <taxon>Lucifera</taxon>
    </lineage>
</organism>
<feature type="binding site" evidence="7">
    <location>
        <position position="418"/>
    </location>
    <ligand>
        <name>deamido-NAD(+)</name>
        <dbReference type="ChEBI" id="CHEBI:58437"/>
        <note>ligand shared between two neighboring subunits</note>
    </ligand>
</feature>
<dbReference type="AlphaFoldDB" id="A0A498RHP5"/>
<evidence type="ECO:0000256" key="5">
    <source>
        <dbReference type="ARBA" id="ARBA00022840"/>
    </source>
</evidence>
<dbReference type="InterPro" id="IPR014729">
    <property type="entry name" value="Rossmann-like_a/b/a_fold"/>
</dbReference>
<dbReference type="PROSITE" id="PS50263">
    <property type="entry name" value="CN_HYDROLASE"/>
    <property type="match status" value="1"/>
</dbReference>
<keyword evidence="4 7" id="KW-0547">Nucleotide-binding</keyword>
<dbReference type="EC" id="6.3.5.1" evidence="7 8"/>
<evidence type="ECO:0000256" key="2">
    <source>
        <dbReference type="ARBA" id="ARBA00007145"/>
    </source>
</evidence>
<accession>A0A498RHP5</accession>
<feature type="binding site" evidence="7">
    <location>
        <position position="130"/>
    </location>
    <ligand>
        <name>L-glutamine</name>
        <dbReference type="ChEBI" id="CHEBI:58359"/>
    </ligand>
</feature>
<dbReference type="GO" id="GO:0008795">
    <property type="term" value="F:NAD+ synthase activity"/>
    <property type="evidence" value="ECO:0007669"/>
    <property type="project" value="UniProtKB-UniRule"/>
</dbReference>
<dbReference type="Proteomes" id="UP000277811">
    <property type="component" value="Unassembled WGS sequence"/>
</dbReference>
<feature type="active site" description="Nucleophile; for glutaminase activity" evidence="7">
    <location>
        <position position="176"/>
    </location>
</feature>
<dbReference type="GO" id="GO:0004359">
    <property type="term" value="F:glutaminase activity"/>
    <property type="evidence" value="ECO:0007669"/>
    <property type="project" value="InterPro"/>
</dbReference>
<feature type="binding site" evidence="7">
    <location>
        <position position="448"/>
    </location>
    <ligand>
        <name>deamido-NAD(+)</name>
        <dbReference type="ChEBI" id="CHEBI:58437"/>
        <note>ligand shared between two neighboring subunits</note>
    </ligand>
</feature>
<keyword evidence="5 7" id="KW-0067">ATP-binding</keyword>
<evidence type="ECO:0000256" key="7">
    <source>
        <dbReference type="HAMAP-Rule" id="MF_02090"/>
    </source>
</evidence>
<dbReference type="EMBL" id="UPPP01000094">
    <property type="protein sequence ID" value="VBB08668.1"/>
    <property type="molecule type" value="Genomic_DNA"/>
</dbReference>
<dbReference type="GO" id="GO:0005737">
    <property type="term" value="C:cytoplasm"/>
    <property type="evidence" value="ECO:0007669"/>
    <property type="project" value="InterPro"/>
</dbReference>
<dbReference type="InterPro" id="IPR003010">
    <property type="entry name" value="C-N_Hydrolase"/>
</dbReference>
<comment type="caution">
    <text evidence="7">Lacks conserved residue(s) required for the propagation of feature annotation.</text>
</comment>
<protein>
    <recommendedName>
        <fullName evidence="7 8">Glutamine-dependent NAD(+) synthetase</fullName>
        <ecNumber evidence="7 8">6.3.5.1</ecNumber>
    </recommendedName>
    <alternativeName>
        <fullName evidence="7 8">NAD(+) synthase [glutamine-hydrolyzing]</fullName>
    </alternativeName>
</protein>
<evidence type="ECO:0000256" key="9">
    <source>
        <dbReference type="RuleBase" id="RU003811"/>
    </source>
</evidence>
<dbReference type="PANTHER" id="PTHR23090:SF9">
    <property type="entry name" value="GLUTAMINE-DEPENDENT NAD(+) SYNTHETASE"/>
    <property type="match status" value="1"/>
</dbReference>
<dbReference type="PIRSF" id="PIRSF006630">
    <property type="entry name" value="NADS_GAT"/>
    <property type="match status" value="1"/>
</dbReference>
<comment type="function">
    <text evidence="7">Catalyzes the ATP-dependent amidation of deamido-NAD to form NAD. Uses L-glutamine as a nitrogen source.</text>
</comment>
<proteinExistence type="inferred from homology"/>
<dbReference type="PANTHER" id="PTHR23090">
    <property type="entry name" value="NH 3 /GLUTAMINE-DEPENDENT NAD + SYNTHETASE"/>
    <property type="match status" value="1"/>
</dbReference>
<evidence type="ECO:0000256" key="4">
    <source>
        <dbReference type="ARBA" id="ARBA00022741"/>
    </source>
</evidence>
<feature type="binding site" evidence="7">
    <location>
        <position position="591"/>
    </location>
    <ligand>
        <name>deamido-NAD(+)</name>
        <dbReference type="ChEBI" id="CHEBI:58437"/>
        <note>ligand shared between two neighboring subunits</note>
    </ligand>
</feature>
<dbReference type="InterPro" id="IPR022310">
    <property type="entry name" value="NAD/GMP_synthase"/>
</dbReference>
<dbReference type="Gene3D" id="3.60.110.10">
    <property type="entry name" value="Carbon-nitrogen hydrolase"/>
    <property type="match status" value="1"/>
</dbReference>
<keyword evidence="3 7" id="KW-0436">Ligase</keyword>